<dbReference type="Proteomes" id="UP000694843">
    <property type="component" value="Unplaced"/>
</dbReference>
<dbReference type="PANTHER" id="PTHR11003:SF330">
    <property type="entry name" value="POTASSIUM CHANNEL DOMAIN-CONTAINING PROTEIN"/>
    <property type="match status" value="1"/>
</dbReference>
<feature type="region of interest" description="Disordered" evidence="5">
    <location>
        <begin position="355"/>
        <end position="432"/>
    </location>
</feature>
<dbReference type="OrthoDB" id="297496at2759"/>
<proteinExistence type="predicted"/>
<reference evidence="8" key="1">
    <citation type="submission" date="2025-08" db="UniProtKB">
        <authorList>
            <consortium name="RefSeq"/>
        </authorList>
    </citation>
    <scope>IDENTIFICATION</scope>
    <source>
        <tissue evidence="8">Whole organism</tissue>
    </source>
</reference>
<dbReference type="AlphaFoldDB" id="A0A8B7MYT4"/>
<feature type="transmembrane region" description="Helical" evidence="6">
    <location>
        <begin position="20"/>
        <end position="41"/>
    </location>
</feature>
<feature type="transmembrane region" description="Helical" evidence="6">
    <location>
        <begin position="559"/>
        <end position="576"/>
    </location>
</feature>
<protein>
    <submittedName>
        <fullName evidence="8">Uncharacterized protein LOC108664410</fullName>
    </submittedName>
</protein>
<sequence length="579" mass="63331">MGKSNCEGLERSLKLFLTFMFSHVGLCTCVAAYTVAGAFLFRYLGLQHVVDESSELNTSTGARLASTDTQLAAVGVMATAAAGIAAVDKSMADERAQKIQKIATYVDMLGDSGEKDPEMWRRNLSSMIADLEAPRPAGAVDGGQASAAAHNSSAEDTDDVATPFINSLFYCVTVITTIGEWPRHHHHRFSYTRLCCGNPRRGCCGSAAPEPPADVETALPLPQRRGNTTQYVPHPKYSPKRKKMLISPPISATLHRGSDLPHSPMPDSQNENFSYAKHVNSASLPPDYHRDQRLTLAPEALEVRKLVAECAEYATSTIPGFTPDQADLKYDPKVLEQSRRTHDYDFLNNTMVLEPATPTPSLSTASPVQSTPSSPLSRDAPPMDGWTQDSRGLSVTRMGLSQEGGSSSSQSTRAASPSWVSLSTGSPRTESAVTWADEDPTANFEPKTFKRPTGKTLVVYNTMSGDALLQQSKIARRMEAMQRKRHKTRQHEATMFVDPATGQTVDSNMMGLDIRPIPPKPRPKDVRVPIPIVLLFVACYVMIGALFFQLLEDWDLSDAAYFCFITLSTICLLYTSRCV</sequence>
<evidence type="ECO:0000313" key="7">
    <source>
        <dbReference type="Proteomes" id="UP000694843"/>
    </source>
</evidence>
<organism evidence="7 8">
    <name type="scientific">Hyalella azteca</name>
    <name type="common">Amphipod</name>
    <dbReference type="NCBI Taxonomy" id="294128"/>
    <lineage>
        <taxon>Eukaryota</taxon>
        <taxon>Metazoa</taxon>
        <taxon>Ecdysozoa</taxon>
        <taxon>Arthropoda</taxon>
        <taxon>Crustacea</taxon>
        <taxon>Multicrustacea</taxon>
        <taxon>Malacostraca</taxon>
        <taxon>Eumalacostraca</taxon>
        <taxon>Peracarida</taxon>
        <taxon>Amphipoda</taxon>
        <taxon>Senticaudata</taxon>
        <taxon>Talitrida</taxon>
        <taxon>Talitroidea</taxon>
        <taxon>Hyalellidae</taxon>
        <taxon>Hyalella</taxon>
    </lineage>
</organism>
<feature type="transmembrane region" description="Helical" evidence="6">
    <location>
        <begin position="528"/>
        <end position="547"/>
    </location>
</feature>
<dbReference type="PANTHER" id="PTHR11003">
    <property type="entry name" value="POTASSIUM CHANNEL, SUBFAMILY K"/>
    <property type="match status" value="1"/>
</dbReference>
<keyword evidence="4 6" id="KW-0472">Membrane</keyword>
<feature type="region of interest" description="Disordered" evidence="5">
    <location>
        <begin position="135"/>
        <end position="157"/>
    </location>
</feature>
<accession>A0A8B7MYT4</accession>
<keyword evidence="2 6" id="KW-0812">Transmembrane</keyword>
<dbReference type="GeneID" id="108664410"/>
<dbReference type="RefSeq" id="XP_018006475.2">
    <property type="nucleotide sequence ID" value="XM_018150986.2"/>
</dbReference>
<evidence type="ECO:0000256" key="1">
    <source>
        <dbReference type="ARBA" id="ARBA00004141"/>
    </source>
</evidence>
<dbReference type="GO" id="GO:0015271">
    <property type="term" value="F:outward rectifier potassium channel activity"/>
    <property type="evidence" value="ECO:0007669"/>
    <property type="project" value="TreeGrafter"/>
</dbReference>
<feature type="compositionally biased region" description="Low complexity" evidence="5">
    <location>
        <begin position="401"/>
        <end position="418"/>
    </location>
</feature>
<comment type="subcellular location">
    <subcellularLocation>
        <location evidence="1">Membrane</location>
        <topology evidence="1">Multi-pass membrane protein</topology>
    </subcellularLocation>
</comment>
<evidence type="ECO:0000256" key="4">
    <source>
        <dbReference type="ARBA" id="ARBA00023136"/>
    </source>
</evidence>
<dbReference type="KEGG" id="hazt:108664410"/>
<keyword evidence="7" id="KW-1185">Reference proteome</keyword>
<evidence type="ECO:0000256" key="3">
    <source>
        <dbReference type="ARBA" id="ARBA00022989"/>
    </source>
</evidence>
<keyword evidence="3 6" id="KW-1133">Transmembrane helix</keyword>
<dbReference type="InterPro" id="IPR003280">
    <property type="entry name" value="2pore_dom_K_chnl"/>
</dbReference>
<dbReference type="SUPFAM" id="SSF81324">
    <property type="entry name" value="Voltage-gated potassium channels"/>
    <property type="match status" value="2"/>
</dbReference>
<name>A0A8B7MYT4_HYAAZ</name>
<feature type="compositionally biased region" description="Polar residues" evidence="5">
    <location>
        <begin position="419"/>
        <end position="432"/>
    </location>
</feature>
<dbReference type="GO" id="GO:0030322">
    <property type="term" value="P:stabilization of membrane potential"/>
    <property type="evidence" value="ECO:0007669"/>
    <property type="project" value="TreeGrafter"/>
</dbReference>
<dbReference type="Gene3D" id="1.10.287.70">
    <property type="match status" value="2"/>
</dbReference>
<dbReference type="GO" id="GO:0022841">
    <property type="term" value="F:potassium ion leak channel activity"/>
    <property type="evidence" value="ECO:0007669"/>
    <property type="project" value="TreeGrafter"/>
</dbReference>
<evidence type="ECO:0000256" key="2">
    <source>
        <dbReference type="ARBA" id="ARBA00022692"/>
    </source>
</evidence>
<feature type="compositionally biased region" description="Polar residues" evidence="5">
    <location>
        <begin position="359"/>
        <end position="376"/>
    </location>
</feature>
<evidence type="ECO:0000256" key="6">
    <source>
        <dbReference type="SAM" id="Phobius"/>
    </source>
</evidence>
<gene>
    <name evidence="8" type="primary">LOC108664410</name>
</gene>
<dbReference type="GO" id="GO:0005886">
    <property type="term" value="C:plasma membrane"/>
    <property type="evidence" value="ECO:0007669"/>
    <property type="project" value="TreeGrafter"/>
</dbReference>
<evidence type="ECO:0000256" key="5">
    <source>
        <dbReference type="SAM" id="MobiDB-lite"/>
    </source>
</evidence>
<evidence type="ECO:0000313" key="8">
    <source>
        <dbReference type="RefSeq" id="XP_018006475.2"/>
    </source>
</evidence>